<reference evidence="1 2" key="1">
    <citation type="journal article" date="2013" name="PLoS Genet.">
        <title>Distinctive expansion of potential virulence genes in the genome of the oomycete fish pathogen Saprolegnia parasitica.</title>
        <authorList>
            <person name="Jiang R.H."/>
            <person name="de Bruijn I."/>
            <person name="Haas B.J."/>
            <person name="Belmonte R."/>
            <person name="Lobach L."/>
            <person name="Christie J."/>
            <person name="van den Ackerveken G."/>
            <person name="Bottin A."/>
            <person name="Bulone V."/>
            <person name="Diaz-Moreno S.M."/>
            <person name="Dumas B."/>
            <person name="Fan L."/>
            <person name="Gaulin E."/>
            <person name="Govers F."/>
            <person name="Grenville-Briggs L.J."/>
            <person name="Horner N.R."/>
            <person name="Levin J.Z."/>
            <person name="Mammella M."/>
            <person name="Meijer H.J."/>
            <person name="Morris P."/>
            <person name="Nusbaum C."/>
            <person name="Oome S."/>
            <person name="Phillips A.J."/>
            <person name="van Rooyen D."/>
            <person name="Rzeszutek E."/>
            <person name="Saraiva M."/>
            <person name="Secombes C.J."/>
            <person name="Seidl M.F."/>
            <person name="Snel B."/>
            <person name="Stassen J.H."/>
            <person name="Sykes S."/>
            <person name="Tripathy S."/>
            <person name="van den Berg H."/>
            <person name="Vega-Arreguin J.C."/>
            <person name="Wawra S."/>
            <person name="Young S.K."/>
            <person name="Zeng Q."/>
            <person name="Dieguez-Uribeondo J."/>
            <person name="Russ C."/>
            <person name="Tyler B.M."/>
            <person name="van West P."/>
        </authorList>
    </citation>
    <scope>NUCLEOTIDE SEQUENCE [LARGE SCALE GENOMIC DNA]</scope>
    <source>
        <strain evidence="1 2">CBS 223.65</strain>
    </source>
</reference>
<dbReference type="InterPro" id="IPR011989">
    <property type="entry name" value="ARM-like"/>
</dbReference>
<dbReference type="KEGG" id="spar:SPRG_16730"/>
<accession>A0A067BI66</accession>
<evidence type="ECO:0000313" key="1">
    <source>
        <dbReference type="EMBL" id="KDO17848.1"/>
    </source>
</evidence>
<dbReference type="GeneID" id="24138323"/>
<dbReference type="VEuPathDB" id="FungiDB:SPRG_16730"/>
<evidence type="ECO:0000313" key="2">
    <source>
        <dbReference type="Proteomes" id="UP000030745"/>
    </source>
</evidence>
<dbReference type="Proteomes" id="UP000030745">
    <property type="component" value="Unassembled WGS sequence"/>
</dbReference>
<dbReference type="Gene3D" id="1.25.10.10">
    <property type="entry name" value="Leucine-rich Repeat Variant"/>
    <property type="match status" value="1"/>
</dbReference>
<dbReference type="AlphaFoldDB" id="A0A067BI66"/>
<name>A0A067BI66_SAPPC</name>
<dbReference type="EMBL" id="KK583551">
    <property type="protein sequence ID" value="KDO17848.1"/>
    <property type="molecule type" value="Genomic_DNA"/>
</dbReference>
<keyword evidence="2" id="KW-1185">Reference proteome</keyword>
<dbReference type="RefSeq" id="XP_012211445.1">
    <property type="nucleotide sequence ID" value="XM_012356055.1"/>
</dbReference>
<proteinExistence type="predicted"/>
<dbReference type="SUPFAM" id="SSF48371">
    <property type="entry name" value="ARM repeat"/>
    <property type="match status" value="1"/>
</dbReference>
<gene>
    <name evidence="1" type="ORF">SPRG_16730</name>
</gene>
<organism evidence="1 2">
    <name type="scientific">Saprolegnia parasitica (strain CBS 223.65)</name>
    <dbReference type="NCBI Taxonomy" id="695850"/>
    <lineage>
        <taxon>Eukaryota</taxon>
        <taxon>Sar</taxon>
        <taxon>Stramenopiles</taxon>
        <taxon>Oomycota</taxon>
        <taxon>Saprolegniomycetes</taxon>
        <taxon>Saprolegniales</taxon>
        <taxon>Saprolegniaceae</taxon>
        <taxon>Saprolegnia</taxon>
    </lineage>
</organism>
<sequence>MPEPQRYAVLALGSILGNSTYHDKCLGILSPLVQALSSRRALETRFYATFALGKLAMNATHQRPIARTDPAVDATLALMTQGESIHAQYHAVSAMSIARTPCLLLALAVAASAAFHVAYIELDRELAALSCSWTLSDAHKLPTATSPLPHLCLGRH</sequence>
<protein>
    <submittedName>
        <fullName evidence="1">Uncharacterized protein</fullName>
    </submittedName>
</protein>
<dbReference type="InterPro" id="IPR016024">
    <property type="entry name" value="ARM-type_fold"/>
</dbReference>